<sequence>MTITITQRHASFVGEVSAIDLSAVHDESTLQAIRDGMSKYAVLIFRNQRFSNEGQLEFAQRLDGELHAKTSSAALTKNRYGNEALTDISNVGADGDILVANDRRRMNGISNRIWHTDASFEDPSGRYSLLFARNLPPVRADTQFADTRTAYDDLDEEIKARIENLHAHHSIVYSRHTMGFDFSEEESAKLPGATHRLVRHFAENDRKALYVASHASRIVEWPIPEGRLLLKDLIEHATREKYIFSHEWMPGDLVIWDNRASLHRARPFDDVKYKRELTRVTTLDLPRRTMQKAA</sequence>
<accession>A0A2T0XJY4</accession>
<reference evidence="7 8" key="1">
    <citation type="submission" date="2018-03" db="EMBL/GenBank/DDBJ databases">
        <title>Genomic Encyclopedia of Type Strains, Phase III (KMG-III): the genomes of soil and plant-associated and newly described type strains.</title>
        <authorList>
            <person name="Whitman W."/>
        </authorList>
    </citation>
    <scope>NUCLEOTIDE SEQUENCE [LARGE SCALE GENOMIC DNA]</scope>
    <source>
        <strain evidence="7 8">MWH-P2sevCIIIb</strain>
    </source>
</reference>
<dbReference type="SUPFAM" id="SSF51197">
    <property type="entry name" value="Clavaminate synthase-like"/>
    <property type="match status" value="1"/>
</dbReference>
<evidence type="ECO:0000256" key="4">
    <source>
        <dbReference type="ARBA" id="ARBA00023002"/>
    </source>
</evidence>
<dbReference type="InterPro" id="IPR051178">
    <property type="entry name" value="TfdA_dioxygenase"/>
</dbReference>
<keyword evidence="5" id="KW-0408">Iron</keyword>
<dbReference type="AlphaFoldDB" id="A0A2T0XJY4"/>
<dbReference type="InterPro" id="IPR003819">
    <property type="entry name" value="TauD/TfdA-like"/>
</dbReference>
<dbReference type="OrthoDB" id="581608at2"/>
<dbReference type="InterPro" id="IPR042098">
    <property type="entry name" value="TauD-like_sf"/>
</dbReference>
<evidence type="ECO:0000259" key="6">
    <source>
        <dbReference type="Pfam" id="PF02668"/>
    </source>
</evidence>
<protein>
    <submittedName>
        <fullName evidence="7">Alpha-ketoglutarate-dependent 2,4-dichlorophenoxyacetate dioxygenase</fullName>
    </submittedName>
</protein>
<evidence type="ECO:0000256" key="1">
    <source>
        <dbReference type="ARBA" id="ARBA00005896"/>
    </source>
</evidence>
<dbReference type="RefSeq" id="WP_106226575.1">
    <property type="nucleotide sequence ID" value="NZ_PVTV01000011.1"/>
</dbReference>
<evidence type="ECO:0000256" key="3">
    <source>
        <dbReference type="ARBA" id="ARBA00022964"/>
    </source>
</evidence>
<dbReference type="Gene3D" id="3.60.130.10">
    <property type="entry name" value="Clavaminate synthase-like"/>
    <property type="match status" value="1"/>
</dbReference>
<comment type="similarity">
    <text evidence="1">Belongs to the TfdA dioxygenase family.</text>
</comment>
<gene>
    <name evidence="7" type="ORF">BCM14_0696</name>
</gene>
<dbReference type="GO" id="GO:0016706">
    <property type="term" value="F:2-oxoglutarate-dependent dioxygenase activity"/>
    <property type="evidence" value="ECO:0007669"/>
    <property type="project" value="UniProtKB-ARBA"/>
</dbReference>
<dbReference type="Proteomes" id="UP000238308">
    <property type="component" value="Unassembled WGS sequence"/>
</dbReference>
<evidence type="ECO:0000313" key="7">
    <source>
        <dbReference type="EMBL" id="PRY99253.1"/>
    </source>
</evidence>
<keyword evidence="2" id="KW-0479">Metal-binding</keyword>
<name>A0A2T0XJY4_9BURK</name>
<comment type="caution">
    <text evidence="7">The sequence shown here is derived from an EMBL/GenBank/DDBJ whole genome shotgun (WGS) entry which is preliminary data.</text>
</comment>
<dbReference type="PANTHER" id="PTHR43779">
    <property type="entry name" value="DIOXYGENASE RV0097-RELATED"/>
    <property type="match status" value="1"/>
</dbReference>
<evidence type="ECO:0000256" key="5">
    <source>
        <dbReference type="ARBA" id="ARBA00023004"/>
    </source>
</evidence>
<keyword evidence="8" id="KW-1185">Reference proteome</keyword>
<proteinExistence type="inferred from homology"/>
<evidence type="ECO:0000313" key="8">
    <source>
        <dbReference type="Proteomes" id="UP000238308"/>
    </source>
</evidence>
<dbReference type="PANTHER" id="PTHR43779:SF3">
    <property type="entry name" value="(3R)-3-[(CARBOXYMETHYL)AMINO]FATTY ACID OXYGENASE_DECARBOXYLASE"/>
    <property type="match status" value="1"/>
</dbReference>
<keyword evidence="4" id="KW-0560">Oxidoreductase</keyword>
<dbReference type="GO" id="GO:0046872">
    <property type="term" value="F:metal ion binding"/>
    <property type="evidence" value="ECO:0007669"/>
    <property type="project" value="UniProtKB-KW"/>
</dbReference>
<evidence type="ECO:0000256" key="2">
    <source>
        <dbReference type="ARBA" id="ARBA00022723"/>
    </source>
</evidence>
<keyword evidence="3 7" id="KW-0223">Dioxygenase</keyword>
<dbReference type="EMBL" id="PVTV01000011">
    <property type="protein sequence ID" value="PRY99253.1"/>
    <property type="molecule type" value="Genomic_DNA"/>
</dbReference>
<dbReference type="Pfam" id="PF02668">
    <property type="entry name" value="TauD"/>
    <property type="match status" value="1"/>
</dbReference>
<organism evidence="7 8">
    <name type="scientific">Jezberella montanilacus</name>
    <dbReference type="NCBI Taxonomy" id="323426"/>
    <lineage>
        <taxon>Bacteria</taxon>
        <taxon>Pseudomonadati</taxon>
        <taxon>Pseudomonadota</taxon>
        <taxon>Betaproteobacteria</taxon>
        <taxon>Burkholderiales</taxon>
        <taxon>Alcaligenaceae</taxon>
        <taxon>Jezberella</taxon>
    </lineage>
</organism>
<feature type="domain" description="TauD/TfdA-like" evidence="6">
    <location>
        <begin position="16"/>
        <end position="281"/>
    </location>
</feature>